<evidence type="ECO:0000256" key="4">
    <source>
        <dbReference type="ARBA" id="ARBA00022737"/>
    </source>
</evidence>
<evidence type="ECO:0000256" key="2">
    <source>
        <dbReference type="ARBA" id="ARBA00022527"/>
    </source>
</evidence>
<keyword evidence="8" id="KW-0067">ATP-binding</keyword>
<dbReference type="Gene3D" id="3.30.200.20">
    <property type="entry name" value="Phosphorylase Kinase, domain 1"/>
    <property type="match status" value="1"/>
</dbReference>
<comment type="similarity">
    <text evidence="9">Belongs to the protein kinase superfamily. Ser/Thr protein kinase family. CDPK subfamily.</text>
</comment>
<keyword evidence="7" id="KW-0106">Calcium</keyword>
<proteinExistence type="inferred from homology"/>
<dbReference type="SUPFAM" id="SSF56112">
    <property type="entry name" value="Protein kinase-like (PK-like)"/>
    <property type="match status" value="1"/>
</dbReference>
<dbReference type="InterPro" id="IPR011992">
    <property type="entry name" value="EF-hand-dom_pair"/>
</dbReference>
<dbReference type="InterPro" id="IPR011009">
    <property type="entry name" value="Kinase-like_dom_sf"/>
</dbReference>
<evidence type="ECO:0000259" key="12">
    <source>
        <dbReference type="PROSITE" id="PS50222"/>
    </source>
</evidence>
<evidence type="ECO:0000256" key="9">
    <source>
        <dbReference type="ARBA" id="ARBA00024334"/>
    </source>
</evidence>
<gene>
    <name evidence="13" type="ORF">ACHAWU_000581</name>
</gene>
<evidence type="ECO:0000256" key="10">
    <source>
        <dbReference type="SAM" id="MobiDB-lite"/>
    </source>
</evidence>
<evidence type="ECO:0000256" key="7">
    <source>
        <dbReference type="ARBA" id="ARBA00022837"/>
    </source>
</evidence>
<dbReference type="SUPFAM" id="SSF47473">
    <property type="entry name" value="EF-hand"/>
    <property type="match status" value="1"/>
</dbReference>
<evidence type="ECO:0000259" key="11">
    <source>
        <dbReference type="PROSITE" id="PS50011"/>
    </source>
</evidence>
<dbReference type="FunFam" id="1.10.238.10:FF:000003">
    <property type="entry name" value="Calmodulin A"/>
    <property type="match status" value="1"/>
</dbReference>
<comment type="cofactor">
    <cofactor evidence="1">
        <name>Mg(2+)</name>
        <dbReference type="ChEBI" id="CHEBI:18420"/>
    </cofactor>
</comment>
<dbReference type="PROSITE" id="PS50222">
    <property type="entry name" value="EF_HAND_2"/>
    <property type="match status" value="3"/>
</dbReference>
<feature type="domain" description="EF-hand" evidence="12">
    <location>
        <begin position="661"/>
        <end position="696"/>
    </location>
</feature>
<sequence>MGNTASGKLSRGGDGDDIVTSFQHLSNYDGKLTEREATSAWYRYGVSVTEVYDVVELLGQGHMGETFTVRRKTTGHHTAHTREQSKGSESDVLRMAKEQEEKEAKKAQTTPSPKSDASRKKLLVTPKKLITKGVGKLSGGSKAGKDTDNDGDGYHDLSHFIKTDEATASEAIHEPPKHNPKPVKSIMKDSFGRKFSNISELSLSTTSINSVDRLDSIETNGSSCGGGPVKSKKGVHFQRTFAVKTILTSRVNNDQLQELVNEIMIMRKLDHPYVLKLYEVYQVKRKLWLVTELLTGGDLSARKLNEHETKNVIEQVLRALVYLHRMGIVHRDIKLENILYENNSKNSTVRLIDFGLSRTFDRRSTAADYVRTPYTISPETAKVLLTSKNAHASDEIMTDKKDVWAVGIITFILLSGEFPFIKSNSDLKDPDKMESLKRVSVKLVLLDGADVQFGITWKGRGITPKAKEFIKGCLQADPDKRWTAKQALENLQREWAPEVNRIWNEWQEELKKNKTPEFVRDVPIDDDDDDEEIDSGGQCASASALADGDEDDDAEVPAYKPDGDIRAKKIKKHVQKVVRAKRSELPPEEDANDNFVDMDEVERYTKFGFMKKTILVTMANTMDRSELVKLREIFLKADTNDTGTITFEELLAAFRKVSPDVDVARVEKLFIGMDRDKSGHIHYAEFLAALAESHGLVTLDRLTEAFDRLDTDGKGYIDRDDLKKVLGKDYDEATVDKMIEEGDFKKNNKIDYEELLQLMFSDPVKGDKIAGA</sequence>
<feature type="region of interest" description="Disordered" evidence="10">
    <location>
        <begin position="517"/>
        <end position="562"/>
    </location>
</feature>
<reference evidence="13 14" key="1">
    <citation type="submission" date="2024-10" db="EMBL/GenBank/DDBJ databases">
        <title>Updated reference genomes for cyclostephanoid diatoms.</title>
        <authorList>
            <person name="Roberts W.R."/>
            <person name="Alverson A.J."/>
        </authorList>
    </citation>
    <scope>NUCLEOTIDE SEQUENCE [LARGE SCALE GENOMIC DNA]</scope>
    <source>
        <strain evidence="13 14">AJA232-27</strain>
    </source>
</reference>
<keyword evidence="5" id="KW-0547">Nucleotide-binding</keyword>
<name>A0ABD3M892_9STRA</name>
<evidence type="ECO:0008006" key="15">
    <source>
        <dbReference type="Google" id="ProtNLM"/>
    </source>
</evidence>
<keyword evidence="14" id="KW-1185">Reference proteome</keyword>
<comment type="caution">
    <text evidence="13">The sequence shown here is derived from an EMBL/GenBank/DDBJ whole genome shotgun (WGS) entry which is preliminary data.</text>
</comment>
<dbReference type="PROSITE" id="PS50011">
    <property type="entry name" value="PROTEIN_KINASE_DOM"/>
    <property type="match status" value="1"/>
</dbReference>
<dbReference type="PROSITE" id="PS00108">
    <property type="entry name" value="PROTEIN_KINASE_ST"/>
    <property type="match status" value="1"/>
</dbReference>
<keyword evidence="3" id="KW-0808">Transferase</keyword>
<evidence type="ECO:0000256" key="6">
    <source>
        <dbReference type="ARBA" id="ARBA00022777"/>
    </source>
</evidence>
<evidence type="ECO:0000256" key="8">
    <source>
        <dbReference type="ARBA" id="ARBA00022840"/>
    </source>
</evidence>
<dbReference type="SMART" id="SM00220">
    <property type="entry name" value="S_TKc"/>
    <property type="match status" value="1"/>
</dbReference>
<dbReference type="Pfam" id="PF13499">
    <property type="entry name" value="EF-hand_7"/>
    <property type="match status" value="2"/>
</dbReference>
<feature type="compositionally biased region" description="Basic and acidic residues" evidence="10">
    <location>
        <begin position="143"/>
        <end position="154"/>
    </location>
</feature>
<dbReference type="GO" id="GO:0004674">
    <property type="term" value="F:protein serine/threonine kinase activity"/>
    <property type="evidence" value="ECO:0007669"/>
    <property type="project" value="UniProtKB-KW"/>
</dbReference>
<evidence type="ECO:0000256" key="3">
    <source>
        <dbReference type="ARBA" id="ARBA00022679"/>
    </source>
</evidence>
<dbReference type="EMBL" id="JALLBG020000195">
    <property type="protein sequence ID" value="KAL3759958.1"/>
    <property type="molecule type" value="Genomic_DNA"/>
</dbReference>
<feature type="compositionally biased region" description="Acidic residues" evidence="10">
    <location>
        <begin position="524"/>
        <end position="534"/>
    </location>
</feature>
<dbReference type="Proteomes" id="UP001530293">
    <property type="component" value="Unassembled WGS sequence"/>
</dbReference>
<protein>
    <recommendedName>
        <fullName evidence="15">Calmodulin</fullName>
    </recommendedName>
</protein>
<evidence type="ECO:0000256" key="5">
    <source>
        <dbReference type="ARBA" id="ARBA00022741"/>
    </source>
</evidence>
<evidence type="ECO:0000256" key="1">
    <source>
        <dbReference type="ARBA" id="ARBA00001946"/>
    </source>
</evidence>
<keyword evidence="2" id="KW-0723">Serine/threonine-protein kinase</keyword>
<dbReference type="PANTHER" id="PTHR24349">
    <property type="entry name" value="SERINE/THREONINE-PROTEIN KINASE"/>
    <property type="match status" value="1"/>
</dbReference>
<accession>A0ABD3M892</accession>
<feature type="domain" description="EF-hand" evidence="12">
    <location>
        <begin position="697"/>
        <end position="732"/>
    </location>
</feature>
<dbReference type="Gene3D" id="1.10.238.10">
    <property type="entry name" value="EF-hand"/>
    <property type="match status" value="2"/>
</dbReference>
<dbReference type="SMART" id="SM00054">
    <property type="entry name" value="EFh"/>
    <property type="match status" value="4"/>
</dbReference>
<dbReference type="InterPro" id="IPR018247">
    <property type="entry name" value="EF_Hand_1_Ca_BS"/>
</dbReference>
<organism evidence="13 14">
    <name type="scientific">Discostella pseudostelligera</name>
    <dbReference type="NCBI Taxonomy" id="259834"/>
    <lineage>
        <taxon>Eukaryota</taxon>
        <taxon>Sar</taxon>
        <taxon>Stramenopiles</taxon>
        <taxon>Ochrophyta</taxon>
        <taxon>Bacillariophyta</taxon>
        <taxon>Coscinodiscophyceae</taxon>
        <taxon>Thalassiosirophycidae</taxon>
        <taxon>Stephanodiscales</taxon>
        <taxon>Stephanodiscaceae</taxon>
        <taxon>Discostella</taxon>
    </lineage>
</organism>
<dbReference type="AlphaFoldDB" id="A0ABD3M892"/>
<dbReference type="Gene3D" id="1.10.510.10">
    <property type="entry name" value="Transferase(Phosphotransferase) domain 1"/>
    <property type="match status" value="1"/>
</dbReference>
<evidence type="ECO:0000313" key="14">
    <source>
        <dbReference type="Proteomes" id="UP001530293"/>
    </source>
</evidence>
<feature type="domain" description="EF-hand" evidence="12">
    <location>
        <begin position="625"/>
        <end position="660"/>
    </location>
</feature>
<dbReference type="GO" id="GO:0005524">
    <property type="term" value="F:ATP binding"/>
    <property type="evidence" value="ECO:0007669"/>
    <property type="project" value="UniProtKB-KW"/>
</dbReference>
<dbReference type="Pfam" id="PF00069">
    <property type="entry name" value="Pkinase"/>
    <property type="match status" value="1"/>
</dbReference>
<evidence type="ECO:0000313" key="13">
    <source>
        <dbReference type="EMBL" id="KAL3759958.1"/>
    </source>
</evidence>
<feature type="region of interest" description="Disordered" evidence="10">
    <location>
        <begin position="68"/>
        <end position="154"/>
    </location>
</feature>
<dbReference type="InterPro" id="IPR002048">
    <property type="entry name" value="EF_hand_dom"/>
</dbReference>
<dbReference type="PROSITE" id="PS00018">
    <property type="entry name" value="EF_HAND_1"/>
    <property type="match status" value="1"/>
</dbReference>
<dbReference type="InterPro" id="IPR008271">
    <property type="entry name" value="Ser/Thr_kinase_AS"/>
</dbReference>
<dbReference type="InterPro" id="IPR050205">
    <property type="entry name" value="CDPK_Ser/Thr_kinases"/>
</dbReference>
<feature type="compositionally biased region" description="Basic and acidic residues" evidence="10">
    <location>
        <begin position="80"/>
        <end position="106"/>
    </location>
</feature>
<dbReference type="InterPro" id="IPR000719">
    <property type="entry name" value="Prot_kinase_dom"/>
</dbReference>
<keyword evidence="4" id="KW-0677">Repeat</keyword>
<dbReference type="CDD" id="cd15898">
    <property type="entry name" value="EFh_PI-PLC"/>
    <property type="match status" value="1"/>
</dbReference>
<feature type="compositionally biased region" description="Basic residues" evidence="10">
    <location>
        <begin position="69"/>
        <end position="79"/>
    </location>
</feature>
<feature type="domain" description="Protein kinase" evidence="11">
    <location>
        <begin position="214"/>
        <end position="496"/>
    </location>
</feature>
<keyword evidence="6" id="KW-0418">Kinase</keyword>